<evidence type="ECO:0000256" key="5">
    <source>
        <dbReference type="ARBA" id="ARBA00022912"/>
    </source>
</evidence>
<evidence type="ECO:0000256" key="7">
    <source>
        <dbReference type="RuleBase" id="RU368115"/>
    </source>
</evidence>
<dbReference type="InterPro" id="IPR036196">
    <property type="entry name" value="Ptyr_pPase_sf"/>
</dbReference>
<dbReference type="SUPFAM" id="SSF52788">
    <property type="entry name" value="Phosphotyrosine protein phosphatases I"/>
    <property type="match status" value="1"/>
</dbReference>
<dbReference type="PRINTS" id="PR00719">
    <property type="entry name" value="LMWPTPASE"/>
</dbReference>
<keyword evidence="11" id="KW-1185">Reference proteome</keyword>
<comment type="subcellular location">
    <subcellularLocation>
        <location evidence="1 7">Cytoplasm</location>
    </subcellularLocation>
</comment>
<dbReference type="Proteomes" id="UP000009046">
    <property type="component" value="Unassembled WGS sequence"/>
</dbReference>
<comment type="function">
    <text evidence="7">Acts on tyrosine phosphorylated proteins, low-MW aryl phosphates and natural and synthetic acyl phosphates.</text>
</comment>
<dbReference type="PANTHER" id="PTHR11717">
    <property type="entry name" value="LOW MOLECULAR WEIGHT PROTEIN TYROSINE PHOSPHATASE"/>
    <property type="match status" value="1"/>
</dbReference>
<dbReference type="OrthoDB" id="3388at2759"/>
<evidence type="ECO:0000256" key="3">
    <source>
        <dbReference type="ARBA" id="ARBA00022490"/>
    </source>
</evidence>
<dbReference type="eggNOG" id="KOG3217">
    <property type="taxonomic scope" value="Eukaryota"/>
</dbReference>
<dbReference type="EnsemblMetazoa" id="PHUM447820-RA">
    <property type="protein sequence ID" value="PHUM447820-PA"/>
    <property type="gene ID" value="PHUM447820"/>
</dbReference>
<organism>
    <name type="scientific">Pediculus humanus subsp. corporis</name>
    <name type="common">Body louse</name>
    <dbReference type="NCBI Taxonomy" id="121224"/>
    <lineage>
        <taxon>Eukaryota</taxon>
        <taxon>Metazoa</taxon>
        <taxon>Ecdysozoa</taxon>
        <taxon>Arthropoda</taxon>
        <taxon>Hexapoda</taxon>
        <taxon>Insecta</taxon>
        <taxon>Pterygota</taxon>
        <taxon>Neoptera</taxon>
        <taxon>Paraneoptera</taxon>
        <taxon>Psocodea</taxon>
        <taxon>Troctomorpha</taxon>
        <taxon>Phthiraptera</taxon>
        <taxon>Anoplura</taxon>
        <taxon>Pediculidae</taxon>
        <taxon>Pediculus</taxon>
    </lineage>
</organism>
<dbReference type="EMBL" id="DS235783">
    <property type="protein sequence ID" value="EEB16943.1"/>
    <property type="molecule type" value="Genomic_DNA"/>
</dbReference>
<feature type="active site" evidence="6">
    <location>
        <position position="42"/>
    </location>
</feature>
<dbReference type="GeneID" id="8231219"/>
<feature type="domain" description="Phosphotyrosine protein phosphatase I" evidence="8">
    <location>
        <begin position="30"/>
        <end position="178"/>
    </location>
</feature>
<dbReference type="FunCoup" id="E0VU87">
    <property type="interactions" value="1843"/>
</dbReference>
<dbReference type="InterPro" id="IPR002115">
    <property type="entry name" value="Tyr_Pase_low_mol_wt_mml"/>
</dbReference>
<dbReference type="GO" id="GO:0004726">
    <property type="term" value="F:non-membrane spanning protein tyrosine phosphatase activity"/>
    <property type="evidence" value="ECO:0007669"/>
    <property type="project" value="InterPro"/>
</dbReference>
<evidence type="ECO:0000256" key="1">
    <source>
        <dbReference type="ARBA" id="ARBA00004496"/>
    </source>
</evidence>
<dbReference type="InParanoid" id="E0VU87"/>
<dbReference type="InterPro" id="IPR050438">
    <property type="entry name" value="LMW_PTPase"/>
</dbReference>
<dbReference type="GO" id="GO:0005737">
    <property type="term" value="C:cytoplasm"/>
    <property type="evidence" value="ECO:0007669"/>
    <property type="project" value="UniProtKB-SubCell"/>
</dbReference>
<dbReference type="EMBL" id="AAZO01005466">
    <property type="status" value="NOT_ANNOTATED_CDS"/>
    <property type="molecule type" value="Genomic_DNA"/>
</dbReference>
<dbReference type="AlphaFoldDB" id="E0VU87"/>
<proteinExistence type="inferred from homology"/>
<evidence type="ECO:0000313" key="9">
    <source>
        <dbReference type="EMBL" id="EEB16943.1"/>
    </source>
</evidence>
<keyword evidence="3 7" id="KW-0963">Cytoplasm</keyword>
<evidence type="ECO:0000256" key="4">
    <source>
        <dbReference type="ARBA" id="ARBA00022801"/>
    </source>
</evidence>
<dbReference type="OMA" id="VCHGNIC"/>
<accession>E0VU87</accession>
<feature type="active site" description="Proton donor" evidence="6">
    <location>
        <position position="151"/>
    </location>
</feature>
<keyword evidence="5 7" id="KW-0904">Protein phosphatase</keyword>
<feature type="active site" description="Nucleophile" evidence="6">
    <location>
        <position position="36"/>
    </location>
</feature>
<dbReference type="HOGENOM" id="CLU_071415_2_0_1"/>
<dbReference type="SMART" id="SM00226">
    <property type="entry name" value="LMWPc"/>
    <property type="match status" value="1"/>
</dbReference>
<dbReference type="VEuPathDB" id="VectorBase:PHUM447820"/>
<evidence type="ECO:0000313" key="11">
    <source>
        <dbReference type="Proteomes" id="UP000009046"/>
    </source>
</evidence>
<reference evidence="10" key="3">
    <citation type="submission" date="2021-02" db="UniProtKB">
        <authorList>
            <consortium name="EnsemblMetazoa"/>
        </authorList>
    </citation>
    <scope>IDENTIFICATION</scope>
    <source>
        <strain evidence="10">USDA</strain>
    </source>
</reference>
<reference evidence="9" key="1">
    <citation type="submission" date="2007-04" db="EMBL/GenBank/DDBJ databases">
        <title>Annotation of Pediculus humanus corporis strain USDA.</title>
        <authorList>
            <person name="Kirkness E."/>
            <person name="Hannick L."/>
            <person name="Hass B."/>
            <person name="Bruggner R."/>
            <person name="Lawson D."/>
            <person name="Bidwell S."/>
            <person name="Joardar V."/>
            <person name="Caler E."/>
            <person name="Walenz B."/>
            <person name="Inman J."/>
            <person name="Schobel S."/>
            <person name="Galinsky K."/>
            <person name="Amedeo P."/>
            <person name="Strausberg R."/>
        </authorList>
    </citation>
    <scope>NUCLEOTIDE SEQUENCE</scope>
    <source>
        <strain evidence="9">USDA</strain>
    </source>
</reference>
<dbReference type="FunFam" id="3.40.50.2300:FF:000105">
    <property type="entry name" value="Low molecular weight phosphotyrosine protein"/>
    <property type="match status" value="1"/>
</dbReference>
<protein>
    <recommendedName>
        <fullName evidence="7">Low molecular weight phosphotyrosine protein phosphatase</fullName>
        <shortName evidence="7">LMW-PTP</shortName>
        <shortName evidence="7">LMW-PTPase</shortName>
        <ecNumber evidence="7">3.1.3.2</ecNumber>
        <ecNumber evidence="7">3.1.3.48</ecNumber>
    </recommendedName>
    <alternativeName>
        <fullName evidence="7">Low molecular weight cytosolic acid phosphatase</fullName>
    </alternativeName>
</protein>
<keyword evidence="4 7" id="KW-0378">Hydrolase</keyword>
<comment type="catalytic activity">
    <reaction evidence="7">
        <text>O-phospho-L-tyrosyl-[protein] + H2O = L-tyrosyl-[protein] + phosphate</text>
        <dbReference type="Rhea" id="RHEA:10684"/>
        <dbReference type="Rhea" id="RHEA-COMP:10136"/>
        <dbReference type="Rhea" id="RHEA-COMP:20101"/>
        <dbReference type="ChEBI" id="CHEBI:15377"/>
        <dbReference type="ChEBI" id="CHEBI:43474"/>
        <dbReference type="ChEBI" id="CHEBI:46858"/>
        <dbReference type="ChEBI" id="CHEBI:61978"/>
        <dbReference type="EC" id="3.1.3.48"/>
    </reaction>
</comment>
<sequence>MIFFKSKHYTYGNLSIKLTFRIMSIEMHKTKILFVCLGNICRSPMAACVFRHLAKEKGVENQWVVHSAGIGSWYVGGSGDNRMLMTLKKHKVEAEHRVRQVRESDFHEFDIIFGMDEENVKTLKQMAPPSCKAKIELFGIHDPEGERIIRDPYYDSDLKGFEKVYEQCVRCSKALLESYHK</sequence>
<dbReference type="InterPro" id="IPR017867">
    <property type="entry name" value="Tyr_phospatase_low_mol_wt"/>
</dbReference>
<dbReference type="PANTHER" id="PTHR11717:SF7">
    <property type="entry name" value="LOW MOLECULAR WEIGHT PHOSPHOTYROSINE PROTEIN PHOSPHATASE"/>
    <property type="match status" value="1"/>
</dbReference>
<dbReference type="CDD" id="cd16343">
    <property type="entry name" value="LMWPTP"/>
    <property type="match status" value="1"/>
</dbReference>
<evidence type="ECO:0000256" key="2">
    <source>
        <dbReference type="ARBA" id="ARBA00011063"/>
    </source>
</evidence>
<dbReference type="EC" id="3.1.3.48" evidence="7"/>
<dbReference type="RefSeq" id="XP_002429681.1">
    <property type="nucleotide sequence ID" value="XM_002429636.1"/>
</dbReference>
<evidence type="ECO:0000256" key="6">
    <source>
        <dbReference type="PIRSR" id="PIRSR617867-1"/>
    </source>
</evidence>
<name>E0VU87_PEDHC</name>
<dbReference type="Gene3D" id="3.40.50.2300">
    <property type="match status" value="1"/>
</dbReference>
<comment type="catalytic activity">
    <reaction evidence="7">
        <text>a phosphate monoester + H2O = an alcohol + phosphate</text>
        <dbReference type="Rhea" id="RHEA:15017"/>
        <dbReference type="ChEBI" id="CHEBI:15377"/>
        <dbReference type="ChEBI" id="CHEBI:30879"/>
        <dbReference type="ChEBI" id="CHEBI:43474"/>
        <dbReference type="ChEBI" id="CHEBI:67140"/>
        <dbReference type="EC" id="3.1.3.2"/>
    </reaction>
</comment>
<dbReference type="CTD" id="8231219"/>
<dbReference type="Pfam" id="PF01451">
    <property type="entry name" value="LMWPc"/>
    <property type="match status" value="1"/>
</dbReference>
<gene>
    <name evidence="10" type="primary">8231219</name>
    <name evidence="9" type="ORF">Phum_PHUM447820</name>
</gene>
<dbReference type="InterPro" id="IPR023485">
    <property type="entry name" value="Ptyr_pPase"/>
</dbReference>
<dbReference type="STRING" id="121224.E0VU87"/>
<evidence type="ECO:0000259" key="8">
    <source>
        <dbReference type="SMART" id="SM00226"/>
    </source>
</evidence>
<comment type="similarity">
    <text evidence="2 7">Belongs to the low molecular weight phosphotyrosine protein phosphatase family.</text>
</comment>
<reference evidence="9" key="2">
    <citation type="submission" date="2007-04" db="EMBL/GenBank/DDBJ databases">
        <title>The genome of the human body louse.</title>
        <authorList>
            <consortium name="The Human Body Louse Genome Consortium"/>
            <person name="Kirkness E."/>
            <person name="Walenz B."/>
            <person name="Hass B."/>
            <person name="Bruggner R."/>
            <person name="Strausberg R."/>
        </authorList>
    </citation>
    <scope>NUCLEOTIDE SEQUENCE</scope>
    <source>
        <strain evidence="9">USDA</strain>
    </source>
</reference>
<dbReference type="PRINTS" id="PR00720">
    <property type="entry name" value="MAMMALPTPASE"/>
</dbReference>
<dbReference type="GO" id="GO:0003993">
    <property type="term" value="F:acid phosphatase activity"/>
    <property type="evidence" value="ECO:0007669"/>
    <property type="project" value="UniProtKB-UniRule"/>
</dbReference>
<dbReference type="KEGG" id="phu:Phum_PHUM447820"/>
<dbReference type="EC" id="3.1.3.2" evidence="7"/>
<evidence type="ECO:0000313" key="10">
    <source>
        <dbReference type="EnsemblMetazoa" id="PHUM447820-PA"/>
    </source>
</evidence>